<proteinExistence type="predicted"/>
<reference evidence="1 2" key="1">
    <citation type="submission" date="2019-04" db="EMBL/GenBank/DDBJ databases">
        <title>Microbes associate with the intestines of laboratory mice.</title>
        <authorList>
            <person name="Navarre W."/>
            <person name="Wong E."/>
            <person name="Huang K."/>
            <person name="Tropini C."/>
            <person name="Ng K."/>
            <person name="Yu B."/>
        </authorList>
    </citation>
    <scope>NUCLEOTIDE SEQUENCE [LARGE SCALE GENOMIC DNA]</scope>
    <source>
        <strain evidence="1 2">NM06_A21</strain>
    </source>
</reference>
<sequence>MAILISLFTTALFCIFSEPAENSTRWFFEFFVSKGFGAACIWSLTKLYPRWSKTDKWIARYEAWCMKGIEDDIETT</sequence>
<evidence type="ECO:0000313" key="2">
    <source>
        <dbReference type="Proteomes" id="UP000306630"/>
    </source>
</evidence>
<gene>
    <name evidence="1" type="ORF">E5333_08150</name>
</gene>
<dbReference type="Proteomes" id="UP000306630">
    <property type="component" value="Unassembled WGS sequence"/>
</dbReference>
<comment type="caution">
    <text evidence="1">The sequence shown here is derived from an EMBL/GenBank/DDBJ whole genome shotgun (WGS) entry which is preliminary data.</text>
</comment>
<dbReference type="RefSeq" id="WP_135993306.1">
    <property type="nucleotide sequence ID" value="NZ_SRYD01000028.1"/>
</dbReference>
<protein>
    <submittedName>
        <fullName evidence="1">Uncharacterized protein</fullName>
    </submittedName>
</protein>
<organism evidence="1 2">
    <name type="scientific">Muribaculum intestinale</name>
    <dbReference type="NCBI Taxonomy" id="1796646"/>
    <lineage>
        <taxon>Bacteria</taxon>
        <taxon>Pseudomonadati</taxon>
        <taxon>Bacteroidota</taxon>
        <taxon>Bacteroidia</taxon>
        <taxon>Bacteroidales</taxon>
        <taxon>Muribaculaceae</taxon>
        <taxon>Muribaculum</taxon>
    </lineage>
</organism>
<dbReference type="EMBL" id="SRYD01000028">
    <property type="protein sequence ID" value="TGY73901.1"/>
    <property type="molecule type" value="Genomic_DNA"/>
</dbReference>
<evidence type="ECO:0000313" key="1">
    <source>
        <dbReference type="EMBL" id="TGY73901.1"/>
    </source>
</evidence>
<name>A0A4S2FWV6_9BACT</name>
<accession>A0A4S2FWV6</accession>
<dbReference type="AlphaFoldDB" id="A0A4S2FWV6"/>